<evidence type="ECO:0000256" key="3">
    <source>
        <dbReference type="ARBA" id="ARBA00022722"/>
    </source>
</evidence>
<proteinExistence type="inferred from homology"/>
<evidence type="ECO:0000256" key="8">
    <source>
        <dbReference type="NCBIfam" id="TIGR00188"/>
    </source>
</evidence>
<dbReference type="InterPro" id="IPR020568">
    <property type="entry name" value="Ribosomal_Su5_D2-typ_SF"/>
</dbReference>
<sequence length="151" mass="17321">MSTTRIHQRFTLQAVERLKLRKQIETLFQTGEAFSVFPLRVVYQYLPERGEAEPSPVRIGFSIPKKRLRKAVQRNRVRRLLKEAWRLQKHALYAQVPATAQLHCFFIYTGNDQFTFPDAEKVVKKVMGRLLRIVNPAPESGQGETAAGANA</sequence>
<dbReference type="InterPro" id="IPR020539">
    <property type="entry name" value="RNase_P_CS"/>
</dbReference>
<dbReference type="GO" id="GO:0001682">
    <property type="term" value="P:tRNA 5'-leader removal"/>
    <property type="evidence" value="ECO:0007669"/>
    <property type="project" value="UniProtKB-UniRule"/>
</dbReference>
<dbReference type="HAMAP" id="MF_00227">
    <property type="entry name" value="RNase_P"/>
    <property type="match status" value="1"/>
</dbReference>
<evidence type="ECO:0000313" key="9">
    <source>
        <dbReference type="EMBL" id="PSK94775.1"/>
    </source>
</evidence>
<dbReference type="InterPro" id="IPR014721">
    <property type="entry name" value="Ribsml_uS5_D2-typ_fold_subgr"/>
</dbReference>
<dbReference type="OrthoDB" id="1524972at2"/>
<evidence type="ECO:0000256" key="5">
    <source>
        <dbReference type="ARBA" id="ARBA00022801"/>
    </source>
</evidence>
<dbReference type="Gene3D" id="3.30.230.10">
    <property type="match status" value="1"/>
</dbReference>
<keyword evidence="6 7" id="KW-0694">RNA-binding</keyword>
<dbReference type="EC" id="3.1.26.5" evidence="7 8"/>
<dbReference type="Proteomes" id="UP000240572">
    <property type="component" value="Unassembled WGS sequence"/>
</dbReference>
<protein>
    <recommendedName>
        <fullName evidence="7 8">Ribonuclease P protein component</fullName>
        <shortName evidence="7">RNase P protein</shortName>
        <shortName evidence="7">RNaseP protein</shortName>
        <ecNumber evidence="7 8">3.1.26.5</ecNumber>
    </recommendedName>
    <alternativeName>
        <fullName evidence="7">Protein C5</fullName>
    </alternativeName>
</protein>
<organism evidence="9 10">
    <name type="scientific">Taibaiella chishuiensis</name>
    <dbReference type="NCBI Taxonomy" id="1434707"/>
    <lineage>
        <taxon>Bacteria</taxon>
        <taxon>Pseudomonadati</taxon>
        <taxon>Bacteroidota</taxon>
        <taxon>Chitinophagia</taxon>
        <taxon>Chitinophagales</taxon>
        <taxon>Chitinophagaceae</taxon>
        <taxon>Taibaiella</taxon>
    </lineage>
</organism>
<dbReference type="GO" id="GO:0030677">
    <property type="term" value="C:ribonuclease P complex"/>
    <property type="evidence" value="ECO:0007669"/>
    <property type="project" value="TreeGrafter"/>
</dbReference>
<dbReference type="PANTHER" id="PTHR33992">
    <property type="entry name" value="RIBONUCLEASE P PROTEIN COMPONENT"/>
    <property type="match status" value="1"/>
</dbReference>
<dbReference type="SUPFAM" id="SSF54211">
    <property type="entry name" value="Ribosomal protein S5 domain 2-like"/>
    <property type="match status" value="1"/>
</dbReference>
<evidence type="ECO:0000256" key="2">
    <source>
        <dbReference type="ARBA" id="ARBA00022694"/>
    </source>
</evidence>
<gene>
    <name evidence="7" type="primary">rnpA</name>
    <name evidence="9" type="ORF">B0I18_101935</name>
</gene>
<dbReference type="InterPro" id="IPR000100">
    <property type="entry name" value="RNase_P"/>
</dbReference>
<dbReference type="PROSITE" id="PS00648">
    <property type="entry name" value="RIBONUCLEASE_P"/>
    <property type="match status" value="1"/>
</dbReference>
<reference evidence="9 10" key="1">
    <citation type="submission" date="2018-03" db="EMBL/GenBank/DDBJ databases">
        <title>Genomic Encyclopedia of Type Strains, Phase III (KMG-III): the genomes of soil and plant-associated and newly described type strains.</title>
        <authorList>
            <person name="Whitman W."/>
        </authorList>
    </citation>
    <scope>NUCLEOTIDE SEQUENCE [LARGE SCALE GENOMIC DNA]</scope>
    <source>
        <strain evidence="9 10">CGMCC 1.12700</strain>
    </source>
</reference>
<dbReference type="GO" id="GO:0042781">
    <property type="term" value="F:3'-tRNA processing endoribonuclease activity"/>
    <property type="evidence" value="ECO:0007669"/>
    <property type="project" value="TreeGrafter"/>
</dbReference>
<evidence type="ECO:0000256" key="1">
    <source>
        <dbReference type="ARBA" id="ARBA00002663"/>
    </source>
</evidence>
<dbReference type="PANTHER" id="PTHR33992:SF1">
    <property type="entry name" value="RIBONUCLEASE P PROTEIN COMPONENT"/>
    <property type="match status" value="1"/>
</dbReference>
<dbReference type="GO" id="GO:0000049">
    <property type="term" value="F:tRNA binding"/>
    <property type="evidence" value="ECO:0007669"/>
    <property type="project" value="UniProtKB-UniRule"/>
</dbReference>
<evidence type="ECO:0000256" key="6">
    <source>
        <dbReference type="ARBA" id="ARBA00022884"/>
    </source>
</evidence>
<name>A0A2P8DC61_9BACT</name>
<keyword evidence="4 7" id="KW-0255">Endonuclease</keyword>
<comment type="subunit">
    <text evidence="7">Consists of a catalytic RNA component (M1 or rnpB) and a protein subunit.</text>
</comment>
<keyword evidence="5 7" id="KW-0378">Hydrolase</keyword>
<keyword evidence="3 7" id="KW-0540">Nuclease</keyword>
<comment type="catalytic activity">
    <reaction evidence="7">
        <text>Endonucleolytic cleavage of RNA, removing 5'-extranucleotides from tRNA precursor.</text>
        <dbReference type="EC" id="3.1.26.5"/>
    </reaction>
</comment>
<dbReference type="GO" id="GO:0004526">
    <property type="term" value="F:ribonuclease P activity"/>
    <property type="evidence" value="ECO:0007669"/>
    <property type="project" value="UniProtKB-UniRule"/>
</dbReference>
<keyword evidence="10" id="KW-1185">Reference proteome</keyword>
<dbReference type="Pfam" id="PF00825">
    <property type="entry name" value="Ribonuclease_P"/>
    <property type="match status" value="1"/>
</dbReference>
<dbReference type="AlphaFoldDB" id="A0A2P8DC61"/>
<comment type="similarity">
    <text evidence="7">Belongs to the RnpA family.</text>
</comment>
<accession>A0A2P8DC61</accession>
<dbReference type="EMBL" id="PYGD01000001">
    <property type="protein sequence ID" value="PSK94775.1"/>
    <property type="molecule type" value="Genomic_DNA"/>
</dbReference>
<comment type="caution">
    <text evidence="9">The sequence shown here is derived from an EMBL/GenBank/DDBJ whole genome shotgun (WGS) entry which is preliminary data.</text>
</comment>
<comment type="function">
    <text evidence="1 7">RNaseP catalyzes the removal of the 5'-leader sequence from pre-tRNA to produce the mature 5'-terminus. It can also cleave other RNA substrates such as 4.5S RNA. The protein component plays an auxiliary but essential role in vivo by binding to the 5'-leader sequence and broadening the substrate specificity of the ribozyme.</text>
</comment>
<dbReference type="RefSeq" id="WP_106521461.1">
    <property type="nucleotide sequence ID" value="NZ_PYGD01000001.1"/>
</dbReference>
<evidence type="ECO:0000256" key="4">
    <source>
        <dbReference type="ARBA" id="ARBA00022759"/>
    </source>
</evidence>
<dbReference type="NCBIfam" id="TIGR00188">
    <property type="entry name" value="rnpA"/>
    <property type="match status" value="1"/>
</dbReference>
<keyword evidence="2 7" id="KW-0819">tRNA processing</keyword>
<evidence type="ECO:0000256" key="7">
    <source>
        <dbReference type="HAMAP-Rule" id="MF_00227"/>
    </source>
</evidence>
<evidence type="ECO:0000313" key="10">
    <source>
        <dbReference type="Proteomes" id="UP000240572"/>
    </source>
</evidence>